<dbReference type="GO" id="GO:0005886">
    <property type="term" value="C:plasma membrane"/>
    <property type="evidence" value="ECO:0007669"/>
    <property type="project" value="TreeGrafter"/>
</dbReference>
<dbReference type="Proteomes" id="UP000735302">
    <property type="component" value="Unassembled WGS sequence"/>
</dbReference>
<dbReference type="PANTHER" id="PTHR23248">
    <property type="entry name" value="PHOSPHOLIPID SCRAMBLASE-RELATED"/>
    <property type="match status" value="1"/>
</dbReference>
<evidence type="ECO:0000256" key="2">
    <source>
        <dbReference type="RuleBase" id="RU363116"/>
    </source>
</evidence>
<comment type="cofactor">
    <cofactor evidence="2">
        <name>Ca(2+)</name>
        <dbReference type="ChEBI" id="CHEBI:29108"/>
    </cofactor>
</comment>
<evidence type="ECO:0000313" key="5">
    <source>
        <dbReference type="Proteomes" id="UP000735302"/>
    </source>
</evidence>
<proteinExistence type="inferred from homology"/>
<gene>
    <name evidence="4" type="ORF">PoB_003471800</name>
</gene>
<keyword evidence="5" id="KW-1185">Reference proteome</keyword>
<dbReference type="InterPro" id="IPR005552">
    <property type="entry name" value="Scramblase"/>
</dbReference>
<dbReference type="Pfam" id="PF03803">
    <property type="entry name" value="Scramblase"/>
    <property type="match status" value="1"/>
</dbReference>
<dbReference type="AlphaFoldDB" id="A0AAV4ALM5"/>
<protein>
    <recommendedName>
        <fullName evidence="2">Phospholipid scramblase</fullName>
    </recommendedName>
</protein>
<organism evidence="4 5">
    <name type="scientific">Plakobranchus ocellatus</name>
    <dbReference type="NCBI Taxonomy" id="259542"/>
    <lineage>
        <taxon>Eukaryota</taxon>
        <taxon>Metazoa</taxon>
        <taxon>Spiralia</taxon>
        <taxon>Lophotrochozoa</taxon>
        <taxon>Mollusca</taxon>
        <taxon>Gastropoda</taxon>
        <taxon>Heterobranchia</taxon>
        <taxon>Euthyneura</taxon>
        <taxon>Panpulmonata</taxon>
        <taxon>Sacoglossa</taxon>
        <taxon>Placobranchoidea</taxon>
        <taxon>Plakobranchidae</taxon>
        <taxon>Plakobranchus</taxon>
    </lineage>
</organism>
<evidence type="ECO:0000256" key="1">
    <source>
        <dbReference type="ARBA" id="ARBA00005350"/>
    </source>
</evidence>
<dbReference type="PANTHER" id="PTHR23248:SF9">
    <property type="entry name" value="PHOSPHOLIPID SCRAMBLASE"/>
    <property type="match status" value="1"/>
</dbReference>
<reference evidence="4 5" key="1">
    <citation type="journal article" date="2021" name="Elife">
        <title>Chloroplast acquisition without the gene transfer in kleptoplastic sea slugs, Plakobranchus ocellatus.</title>
        <authorList>
            <person name="Maeda T."/>
            <person name="Takahashi S."/>
            <person name="Yoshida T."/>
            <person name="Shimamura S."/>
            <person name="Takaki Y."/>
            <person name="Nagai Y."/>
            <person name="Toyoda A."/>
            <person name="Suzuki Y."/>
            <person name="Arimoto A."/>
            <person name="Ishii H."/>
            <person name="Satoh N."/>
            <person name="Nishiyama T."/>
            <person name="Hasebe M."/>
            <person name="Maruyama T."/>
            <person name="Minagawa J."/>
            <person name="Obokata J."/>
            <person name="Shigenobu S."/>
        </authorList>
    </citation>
    <scope>NUCLEOTIDE SEQUENCE [LARGE SCALE GENOMIC DNA]</scope>
</reference>
<comment type="caution">
    <text evidence="4">The sequence shown here is derived from an EMBL/GenBank/DDBJ whole genome shotgun (WGS) entry which is preliminary data.</text>
</comment>
<keyword evidence="2" id="KW-0106">Calcium</keyword>
<keyword evidence="2" id="KW-0449">Lipoprotein</keyword>
<sequence length="214" mass="23438">MSDKTVTQQPLMVAHPMQPGYGQPPPPYGQPPPGQAQYGQPPPGQAPYGQPPYGQPHHGIPPPPPGAAPGYVQGHVGPPPEVWMPAVQAIPDCPAGLEYLTKLDQVLVKQKTHMLEESILNASKFPINYNNHTIFEYSILLIPKVRPIGSDSIIANINKQWSGFAREYFTDSDNFGVSFPIDLDVKLKATLIGCVFLIDFMYFEDSGSNNNAIY</sequence>
<comment type="similarity">
    <text evidence="1 2">Belongs to the phospholipid scramblase family.</text>
</comment>
<dbReference type="GO" id="GO:0017128">
    <property type="term" value="F:phospholipid scramblase activity"/>
    <property type="evidence" value="ECO:0007669"/>
    <property type="project" value="InterPro"/>
</dbReference>
<evidence type="ECO:0000256" key="3">
    <source>
        <dbReference type="SAM" id="MobiDB-lite"/>
    </source>
</evidence>
<name>A0AAV4ALM5_9GAST</name>
<evidence type="ECO:0000313" key="4">
    <source>
        <dbReference type="EMBL" id="GFO08213.1"/>
    </source>
</evidence>
<feature type="region of interest" description="Disordered" evidence="3">
    <location>
        <begin position="1"/>
        <end position="74"/>
    </location>
</feature>
<feature type="compositionally biased region" description="Pro residues" evidence="3">
    <location>
        <begin position="22"/>
        <end position="67"/>
    </location>
</feature>
<keyword evidence="2" id="KW-0564">Palmitate</keyword>
<feature type="compositionally biased region" description="Polar residues" evidence="3">
    <location>
        <begin position="1"/>
        <end position="10"/>
    </location>
</feature>
<accession>A0AAV4ALM5</accession>
<dbReference type="EMBL" id="BLXT01003952">
    <property type="protein sequence ID" value="GFO08213.1"/>
    <property type="molecule type" value="Genomic_DNA"/>
</dbReference>
<comment type="function">
    <text evidence="2">May mediate accelerated ATP-independent bidirectional transbilayer migration of phospholipids upon binding calcium ions that results in a loss of phospholipid asymmetry in the plasma membrane.</text>
</comment>